<dbReference type="Gene3D" id="2.40.10.270">
    <property type="entry name" value="Bacteriophage SPP1 head-tail adaptor protein"/>
    <property type="match status" value="1"/>
</dbReference>
<gene>
    <name evidence="1" type="ORF">COO92_16300</name>
</gene>
<accession>A0A2N3L3X1</accession>
<dbReference type="Pfam" id="PF05521">
    <property type="entry name" value="Phage_HCP"/>
    <property type="match status" value="1"/>
</dbReference>
<protein>
    <recommendedName>
        <fullName evidence="3">Head-tail adaptor protein</fullName>
    </recommendedName>
</protein>
<comment type="caution">
    <text evidence="1">The sequence shown here is derived from an EMBL/GenBank/DDBJ whole genome shotgun (WGS) entry which is preliminary data.</text>
</comment>
<name>A0A2N3L3X1_9PROT</name>
<evidence type="ECO:0008006" key="3">
    <source>
        <dbReference type="Google" id="ProtNLM"/>
    </source>
</evidence>
<reference evidence="1 2" key="1">
    <citation type="submission" date="2017-09" db="EMBL/GenBank/DDBJ databases">
        <title>Biodiversity and function of Thalassospira species in the particle-attached aromatic-hydrocarbon-degrading consortia from the surface seawater of the China South Sea.</title>
        <authorList>
            <person name="Dong C."/>
            <person name="Lai Q."/>
            <person name="Shao Z."/>
        </authorList>
    </citation>
    <scope>NUCLEOTIDE SEQUENCE [LARGE SCALE GENOMIC DNA]</scope>
    <source>
        <strain evidence="1 2">139Z-12</strain>
    </source>
</reference>
<dbReference type="EMBL" id="NXGX01000006">
    <property type="protein sequence ID" value="PKR57501.1"/>
    <property type="molecule type" value="Genomic_DNA"/>
</dbReference>
<dbReference type="Proteomes" id="UP000233332">
    <property type="component" value="Unassembled WGS sequence"/>
</dbReference>
<dbReference type="RefSeq" id="WP_101303803.1">
    <property type="nucleotide sequence ID" value="NZ_NXGX01000006.1"/>
</dbReference>
<dbReference type="AlphaFoldDB" id="A0A2N3L3X1"/>
<sequence length="107" mass="11899">MQPGDLNEVITFQRLTTTDNGGGGQVETWTDIVPVSWARVLPKSGSEQMRAMQVGTSLMFDIDLYTRRDVDEADRIVRANGDVLRIRSAMPVTNAPFMMILAEKVTP</sequence>
<dbReference type="NCBIfam" id="TIGR01563">
    <property type="entry name" value="gp16_SPP1"/>
    <property type="match status" value="1"/>
</dbReference>
<dbReference type="InterPro" id="IPR038666">
    <property type="entry name" value="SSP1_head-tail_sf"/>
</dbReference>
<evidence type="ECO:0000313" key="1">
    <source>
        <dbReference type="EMBL" id="PKR57501.1"/>
    </source>
</evidence>
<organism evidence="1 2">
    <name type="scientific">Thalassospira lohafexi</name>
    <dbReference type="NCBI Taxonomy" id="744227"/>
    <lineage>
        <taxon>Bacteria</taxon>
        <taxon>Pseudomonadati</taxon>
        <taxon>Pseudomonadota</taxon>
        <taxon>Alphaproteobacteria</taxon>
        <taxon>Rhodospirillales</taxon>
        <taxon>Thalassospiraceae</taxon>
        <taxon>Thalassospira</taxon>
    </lineage>
</organism>
<keyword evidence="2" id="KW-1185">Reference proteome</keyword>
<evidence type="ECO:0000313" key="2">
    <source>
        <dbReference type="Proteomes" id="UP000233332"/>
    </source>
</evidence>
<dbReference type="InterPro" id="IPR008767">
    <property type="entry name" value="Phage_SPP1_head-tail_adaptor"/>
</dbReference>
<proteinExistence type="predicted"/>